<dbReference type="AlphaFoldDB" id="A0A6A5XVT8"/>
<evidence type="ECO:0000256" key="5">
    <source>
        <dbReference type="ARBA" id="ARBA00022448"/>
    </source>
</evidence>
<protein>
    <recommendedName>
        <fullName evidence="13">60S ribosomal subunit assembly/export protein LOC1</fullName>
    </recommendedName>
</protein>
<feature type="compositionally biased region" description="Low complexity" evidence="10">
    <location>
        <begin position="17"/>
        <end position="35"/>
    </location>
</feature>
<feature type="region of interest" description="Disordered" evidence="10">
    <location>
        <begin position="118"/>
        <end position="195"/>
    </location>
</feature>
<dbReference type="GO" id="GO:0008298">
    <property type="term" value="P:intracellular mRNA localization"/>
    <property type="evidence" value="ECO:0007669"/>
    <property type="project" value="TreeGrafter"/>
</dbReference>
<dbReference type="OrthoDB" id="1743802at2759"/>
<feature type="compositionally biased region" description="Basic residues" evidence="10">
    <location>
        <begin position="1"/>
        <end position="12"/>
    </location>
</feature>
<keyword evidence="5" id="KW-0813">Transport</keyword>
<evidence type="ECO:0000256" key="1">
    <source>
        <dbReference type="ARBA" id="ARBA00001977"/>
    </source>
</evidence>
<keyword evidence="8" id="KW-0175">Coiled coil</keyword>
<reference evidence="11" key="1">
    <citation type="journal article" date="2020" name="Stud. Mycol.">
        <title>101 Dothideomycetes genomes: a test case for predicting lifestyles and emergence of pathogens.</title>
        <authorList>
            <person name="Haridas S."/>
            <person name="Albert R."/>
            <person name="Binder M."/>
            <person name="Bloem J."/>
            <person name="Labutti K."/>
            <person name="Salamov A."/>
            <person name="Andreopoulos B."/>
            <person name="Baker S."/>
            <person name="Barry K."/>
            <person name="Bills G."/>
            <person name="Bluhm B."/>
            <person name="Cannon C."/>
            <person name="Castanera R."/>
            <person name="Culley D."/>
            <person name="Daum C."/>
            <person name="Ezra D."/>
            <person name="Gonzalez J."/>
            <person name="Henrissat B."/>
            <person name="Kuo A."/>
            <person name="Liang C."/>
            <person name="Lipzen A."/>
            <person name="Lutzoni F."/>
            <person name="Magnuson J."/>
            <person name="Mondo S."/>
            <person name="Nolan M."/>
            <person name="Ohm R."/>
            <person name="Pangilinan J."/>
            <person name="Park H.-J."/>
            <person name="Ramirez L."/>
            <person name="Alfaro M."/>
            <person name="Sun H."/>
            <person name="Tritt A."/>
            <person name="Yoshinaga Y."/>
            <person name="Zwiers L.-H."/>
            <person name="Turgeon B."/>
            <person name="Goodwin S."/>
            <person name="Spatafora J."/>
            <person name="Crous P."/>
            <person name="Grigoriev I."/>
        </authorList>
    </citation>
    <scope>NUCLEOTIDE SEQUENCE</scope>
    <source>
        <strain evidence="11">CBS 175.79</strain>
    </source>
</reference>
<evidence type="ECO:0000256" key="6">
    <source>
        <dbReference type="ARBA" id="ARBA00022517"/>
    </source>
</evidence>
<keyword evidence="7" id="KW-0509">mRNA transport</keyword>
<organism evidence="11 12">
    <name type="scientific">Aaosphaeria arxii CBS 175.79</name>
    <dbReference type="NCBI Taxonomy" id="1450172"/>
    <lineage>
        <taxon>Eukaryota</taxon>
        <taxon>Fungi</taxon>
        <taxon>Dikarya</taxon>
        <taxon>Ascomycota</taxon>
        <taxon>Pezizomycotina</taxon>
        <taxon>Dothideomycetes</taxon>
        <taxon>Pleosporomycetidae</taxon>
        <taxon>Pleosporales</taxon>
        <taxon>Pleosporales incertae sedis</taxon>
        <taxon>Aaosphaeria</taxon>
    </lineage>
</organism>
<dbReference type="GO" id="GO:0030687">
    <property type="term" value="C:preribosome, large subunit precursor"/>
    <property type="evidence" value="ECO:0007669"/>
    <property type="project" value="TreeGrafter"/>
</dbReference>
<dbReference type="PANTHER" id="PTHR28028">
    <property type="entry name" value="60S RIBOSOMAL SUBUNIT ASSEMBLY/EXPORT PROTEIN LOC1"/>
    <property type="match status" value="1"/>
</dbReference>
<dbReference type="GeneID" id="54279313"/>
<evidence type="ECO:0008006" key="13">
    <source>
        <dbReference type="Google" id="ProtNLM"/>
    </source>
</evidence>
<dbReference type="GO" id="GO:0003729">
    <property type="term" value="F:mRNA binding"/>
    <property type="evidence" value="ECO:0007669"/>
    <property type="project" value="InterPro"/>
</dbReference>
<feature type="compositionally biased region" description="Basic residues" evidence="10">
    <location>
        <begin position="186"/>
        <end position="195"/>
    </location>
</feature>
<name>A0A6A5XVT8_9PLEO</name>
<dbReference type="InterPro" id="IPR037650">
    <property type="entry name" value="Loc1"/>
</dbReference>
<keyword evidence="6" id="KW-0690">Ribosome biogenesis</keyword>
<gene>
    <name evidence="11" type="ORF">BU24DRAFT_209399</name>
</gene>
<comment type="similarity">
    <text evidence="3">Belongs to the LOC1 family.</text>
</comment>
<dbReference type="EMBL" id="ML978069">
    <property type="protein sequence ID" value="KAF2016750.1"/>
    <property type="molecule type" value="Genomic_DNA"/>
</dbReference>
<dbReference type="GO" id="GO:0005730">
    <property type="term" value="C:nucleolus"/>
    <property type="evidence" value="ECO:0007669"/>
    <property type="project" value="UniProtKB-SubCell"/>
</dbReference>
<evidence type="ECO:0000256" key="10">
    <source>
        <dbReference type="SAM" id="MobiDB-lite"/>
    </source>
</evidence>
<sequence>MAPSKPSHKGKPGGKLGSAAKKPSGSKPKGSAPTGISKRQQKSQTLLKPGGAQKTKSKPVNNGRKKKRVYTEAELDIPKLNSIIPAGIAKPKGQKKGKIFVDDAESMIAIMSVVNAEKEGQVESKIMRARQLEEVREAKRKEAEKRSAEKEKKFEERKQGLKKKRSKQSDKSEFDDVENEAPQKDKKSKKRVSFG</sequence>
<dbReference type="RefSeq" id="XP_033385089.1">
    <property type="nucleotide sequence ID" value="XM_033521916.1"/>
</dbReference>
<keyword evidence="12" id="KW-1185">Reference proteome</keyword>
<evidence type="ECO:0000256" key="8">
    <source>
        <dbReference type="ARBA" id="ARBA00023054"/>
    </source>
</evidence>
<evidence type="ECO:0000256" key="7">
    <source>
        <dbReference type="ARBA" id="ARBA00022816"/>
    </source>
</evidence>
<evidence type="ECO:0000256" key="3">
    <source>
        <dbReference type="ARBA" id="ARBA00008132"/>
    </source>
</evidence>
<comment type="function">
    <text evidence="1">Required for efficient assembly and nuclear export of the 60S ribosomal subunit.</text>
</comment>
<dbReference type="GO" id="GO:0051028">
    <property type="term" value="P:mRNA transport"/>
    <property type="evidence" value="ECO:0007669"/>
    <property type="project" value="UniProtKB-KW"/>
</dbReference>
<feature type="compositionally biased region" description="Basic and acidic residues" evidence="10">
    <location>
        <begin position="118"/>
        <end position="159"/>
    </location>
</feature>
<keyword evidence="9" id="KW-0539">Nucleus</keyword>
<evidence type="ECO:0000313" key="11">
    <source>
        <dbReference type="EMBL" id="KAF2016750.1"/>
    </source>
</evidence>
<feature type="region of interest" description="Disordered" evidence="10">
    <location>
        <begin position="1"/>
        <end position="68"/>
    </location>
</feature>
<comment type="subcellular location">
    <subcellularLocation>
        <location evidence="2">Nucleus</location>
        <location evidence="2">Nucleolus</location>
    </subcellularLocation>
</comment>
<evidence type="ECO:0000313" key="12">
    <source>
        <dbReference type="Proteomes" id="UP000799778"/>
    </source>
</evidence>
<dbReference type="PANTHER" id="PTHR28028:SF1">
    <property type="entry name" value="60S RIBOSOMAL SUBUNIT ASSEMBLY_EXPORT PROTEIN LOC1"/>
    <property type="match status" value="1"/>
</dbReference>
<comment type="subunit">
    <text evidence="4">Component of the 66S pre-ribosomal particle.</text>
</comment>
<accession>A0A6A5XVT8</accession>
<dbReference type="GO" id="GO:0042273">
    <property type="term" value="P:ribosomal large subunit biogenesis"/>
    <property type="evidence" value="ECO:0007669"/>
    <property type="project" value="InterPro"/>
</dbReference>
<proteinExistence type="inferred from homology"/>
<evidence type="ECO:0000256" key="4">
    <source>
        <dbReference type="ARBA" id="ARBA00011339"/>
    </source>
</evidence>
<evidence type="ECO:0000256" key="9">
    <source>
        <dbReference type="ARBA" id="ARBA00023242"/>
    </source>
</evidence>
<evidence type="ECO:0000256" key="2">
    <source>
        <dbReference type="ARBA" id="ARBA00004604"/>
    </source>
</evidence>
<dbReference type="Proteomes" id="UP000799778">
    <property type="component" value="Unassembled WGS sequence"/>
</dbReference>